<dbReference type="GO" id="GO:0003824">
    <property type="term" value="F:catalytic activity"/>
    <property type="evidence" value="ECO:0007669"/>
    <property type="project" value="InterPro"/>
</dbReference>
<dbReference type="STRING" id="43775.SAMN04489760_11626"/>
<evidence type="ECO:0008006" key="8">
    <source>
        <dbReference type="Google" id="ProtNLM"/>
    </source>
</evidence>
<evidence type="ECO:0000313" key="7">
    <source>
        <dbReference type="Proteomes" id="UP000198744"/>
    </source>
</evidence>
<proteinExistence type="predicted"/>
<dbReference type="Gene3D" id="3.20.20.70">
    <property type="entry name" value="Aldolase class I"/>
    <property type="match status" value="1"/>
</dbReference>
<evidence type="ECO:0000256" key="3">
    <source>
        <dbReference type="ARBA" id="ARBA00022723"/>
    </source>
</evidence>
<evidence type="ECO:0000256" key="5">
    <source>
        <dbReference type="ARBA" id="ARBA00023014"/>
    </source>
</evidence>
<keyword evidence="5" id="KW-0411">Iron-sulfur</keyword>
<comment type="cofactor">
    <cofactor evidence="1">
        <name>[4Fe-4S] cluster</name>
        <dbReference type="ChEBI" id="CHEBI:49883"/>
    </cofactor>
</comment>
<protein>
    <recommendedName>
        <fullName evidence="8">Radical SAM protein</fullName>
    </recommendedName>
</protein>
<dbReference type="EMBL" id="FOBS01000016">
    <property type="protein sequence ID" value="SEM44941.1"/>
    <property type="molecule type" value="Genomic_DNA"/>
</dbReference>
<dbReference type="InterPro" id="IPR013785">
    <property type="entry name" value="Aldolase_TIM"/>
</dbReference>
<evidence type="ECO:0000256" key="1">
    <source>
        <dbReference type="ARBA" id="ARBA00001966"/>
    </source>
</evidence>
<keyword evidence="2" id="KW-0949">S-adenosyl-L-methionine</keyword>
<organism evidence="6 7">
    <name type="scientific">Syntrophus gentianae</name>
    <dbReference type="NCBI Taxonomy" id="43775"/>
    <lineage>
        <taxon>Bacteria</taxon>
        <taxon>Pseudomonadati</taxon>
        <taxon>Thermodesulfobacteriota</taxon>
        <taxon>Syntrophia</taxon>
        <taxon>Syntrophales</taxon>
        <taxon>Syntrophaceae</taxon>
        <taxon>Syntrophus</taxon>
    </lineage>
</organism>
<evidence type="ECO:0000313" key="6">
    <source>
        <dbReference type="EMBL" id="SEM44941.1"/>
    </source>
</evidence>
<dbReference type="SFLD" id="SFLDS00029">
    <property type="entry name" value="Radical_SAM"/>
    <property type="match status" value="1"/>
</dbReference>
<dbReference type="GO" id="GO:0046872">
    <property type="term" value="F:metal ion binding"/>
    <property type="evidence" value="ECO:0007669"/>
    <property type="project" value="UniProtKB-KW"/>
</dbReference>
<evidence type="ECO:0000256" key="4">
    <source>
        <dbReference type="ARBA" id="ARBA00023004"/>
    </source>
</evidence>
<name>A0A1H7YGB8_9BACT</name>
<dbReference type="SUPFAM" id="SSF102114">
    <property type="entry name" value="Radical SAM enzymes"/>
    <property type="match status" value="1"/>
</dbReference>
<keyword evidence="4" id="KW-0408">Iron</keyword>
<dbReference type="InterPro" id="IPR058240">
    <property type="entry name" value="rSAM_sf"/>
</dbReference>
<dbReference type="GO" id="GO:0051536">
    <property type="term" value="F:iron-sulfur cluster binding"/>
    <property type="evidence" value="ECO:0007669"/>
    <property type="project" value="UniProtKB-KW"/>
</dbReference>
<dbReference type="Proteomes" id="UP000198744">
    <property type="component" value="Unassembled WGS sequence"/>
</dbReference>
<accession>A0A1H7YGB8</accession>
<evidence type="ECO:0000256" key="2">
    <source>
        <dbReference type="ARBA" id="ARBA00022691"/>
    </source>
</evidence>
<keyword evidence="3" id="KW-0479">Metal-binding</keyword>
<sequence>MKTVSSLLDEEWYARYRRISNLNIRSSIYDVTNRCNLRCKGCFFFSSGEHEAAREEEDLSKWEAFVESEKERGVNLAILIGGEPTLFLDRIEAFYKRLPTYCATNGLIRVPRERFPDLMIGISLWGDPDDEIRLRGKDTFAISSRNYEGDPWTYYLFTITPRQVGKIEPMVRRIRDVGLKVHMQLLSNDEGVDGFSWTEEQLREVRLEMDGALDTFPETVISSKYYHEIITTGKMFGRPFGWAECPSVTEPMDSRDPRPRRLIRFIRWASDLKTMHRCCTSATRDCSTCKDGAAHMSWVMVNKREHLQSAKDLQNWIEVYEMFAKLYRFIPW</sequence>
<dbReference type="CDD" id="cd01335">
    <property type="entry name" value="Radical_SAM"/>
    <property type="match status" value="1"/>
</dbReference>
<gene>
    <name evidence="6" type="ORF">SAMN04489760_11626</name>
</gene>
<reference evidence="6 7" key="1">
    <citation type="submission" date="2016-10" db="EMBL/GenBank/DDBJ databases">
        <authorList>
            <person name="de Groot N.N."/>
        </authorList>
    </citation>
    <scope>NUCLEOTIDE SEQUENCE [LARGE SCALE GENOMIC DNA]</scope>
    <source>
        <strain evidence="6 7">DSM 8423</strain>
    </source>
</reference>
<keyword evidence="7" id="KW-1185">Reference proteome</keyword>
<dbReference type="InterPro" id="IPR007197">
    <property type="entry name" value="rSAM"/>
</dbReference>
<dbReference type="AlphaFoldDB" id="A0A1H7YGB8"/>
<dbReference type="OrthoDB" id="9782387at2"/>
<dbReference type="RefSeq" id="WP_093883778.1">
    <property type="nucleotide sequence ID" value="NZ_FOBS01000016.1"/>
</dbReference>